<keyword evidence="1" id="KW-0732">Signal</keyword>
<comment type="caution">
    <text evidence="3">The sequence shown here is derived from an EMBL/GenBank/DDBJ whole genome shotgun (WGS) entry which is preliminary data.</text>
</comment>
<dbReference type="InterPro" id="IPR056948">
    <property type="entry name" value="PNGaseA_N"/>
</dbReference>
<accession>A0ABQ3Z9P7</accession>
<keyword evidence="4" id="KW-1185">Reference proteome</keyword>
<name>A0ABQ3Z9P7_9ACTN</name>
<evidence type="ECO:0000256" key="1">
    <source>
        <dbReference type="SAM" id="SignalP"/>
    </source>
</evidence>
<feature type="domain" description="Peptide N-acetyl-beta-D-glucosaminyl asparaginase amidase A N-terminal" evidence="2">
    <location>
        <begin position="59"/>
        <end position="325"/>
    </location>
</feature>
<dbReference type="PANTHER" id="PTHR31104">
    <property type="entry name" value="PEPTIDE-N4-(N-ACETYL-BETA-GLUCOSAMINYL)ASPARAGINE AMIDASE A PROTEIN"/>
    <property type="match status" value="1"/>
</dbReference>
<dbReference type="InterPro" id="IPR021102">
    <property type="entry name" value="PNGase_A"/>
</dbReference>
<dbReference type="EMBL" id="BOML01000064">
    <property type="protein sequence ID" value="GIE06551.1"/>
    <property type="molecule type" value="Genomic_DNA"/>
</dbReference>
<organism evidence="3 4">
    <name type="scientific">Paractinoplanes durhamensis</name>
    <dbReference type="NCBI Taxonomy" id="113563"/>
    <lineage>
        <taxon>Bacteria</taxon>
        <taxon>Bacillati</taxon>
        <taxon>Actinomycetota</taxon>
        <taxon>Actinomycetes</taxon>
        <taxon>Micromonosporales</taxon>
        <taxon>Micromonosporaceae</taxon>
        <taxon>Paractinoplanes</taxon>
    </lineage>
</organism>
<protein>
    <recommendedName>
        <fullName evidence="2">Peptide N-acetyl-beta-D-glucosaminyl asparaginase amidase A N-terminal domain-containing protein</fullName>
    </recommendedName>
</protein>
<dbReference type="Pfam" id="PF12222">
    <property type="entry name" value="PNGaseA"/>
    <property type="match status" value="1"/>
</dbReference>
<evidence type="ECO:0000313" key="4">
    <source>
        <dbReference type="Proteomes" id="UP000637628"/>
    </source>
</evidence>
<sequence length="542" mass="57604">MPGSGKVIFMRRLIAIAAAGLVLFAGSPAQAAVVPPAEFGTDWDDPRTAAPPIVVPPGKSCSTTIVDHAFAGYDTYVNSYTPPCRGPWSKVVLRLDGNVKGRQYDRLGWLTIGGVEVFKTSTPEPSPDGIAWSVEKDVTSYAALLRSPQPVSMYLGNTVDDTYTGVLNVRVSLTFYAGPAASVPDDVLPLADQGRDGPDLTGTVTVPRNTEKLLAEVYATGSGGGCEEFWYLTAPTSTGYSCPADPGPYREVQVLLDGQVAGIAAPFPHVYTGGWSNPFLWYVVPAPRAFDIRPITYDLTPYLGLLTDGAAHRVAVRVVGVPAGQSGWDTPVNFLGRRDHGATRVTGGLLSSDVKPLVNEVTAGPGSVTAHGGHSLRATGYLRTSHGVVLTSVTQRVGNDSTHTWGDGENPDALRATWTDDATSVTGGKVTHLGQRFAIDGSITVDADNRLTTKIRMSDARGPVTDTFTGEASWLLGVPRDQRHATASTEERYRIAGRYDKTIRTANGAVLQAPYAGARAGLRVSSWEIRSHTTKPQITNAA</sequence>
<evidence type="ECO:0000313" key="3">
    <source>
        <dbReference type="EMBL" id="GIE06551.1"/>
    </source>
</evidence>
<dbReference type="Proteomes" id="UP000637628">
    <property type="component" value="Unassembled WGS sequence"/>
</dbReference>
<evidence type="ECO:0000259" key="2">
    <source>
        <dbReference type="Pfam" id="PF12222"/>
    </source>
</evidence>
<gene>
    <name evidence="3" type="ORF">Adu01nite_79010</name>
</gene>
<reference evidence="3 4" key="1">
    <citation type="submission" date="2021-01" db="EMBL/GenBank/DDBJ databases">
        <title>Whole genome shotgun sequence of Actinoplanes durhamensis NBRC 14914.</title>
        <authorList>
            <person name="Komaki H."/>
            <person name="Tamura T."/>
        </authorList>
    </citation>
    <scope>NUCLEOTIDE SEQUENCE [LARGE SCALE GENOMIC DNA]</scope>
    <source>
        <strain evidence="3 4">NBRC 14914</strain>
    </source>
</reference>
<feature type="chain" id="PRO_5046849981" description="Peptide N-acetyl-beta-D-glucosaminyl asparaginase amidase A N-terminal domain-containing protein" evidence="1">
    <location>
        <begin position="32"/>
        <end position="542"/>
    </location>
</feature>
<proteinExistence type="predicted"/>
<feature type="signal peptide" evidence="1">
    <location>
        <begin position="1"/>
        <end position="31"/>
    </location>
</feature>